<dbReference type="AlphaFoldDB" id="A0A0L0FHH6"/>
<evidence type="ECO:0000313" key="2">
    <source>
        <dbReference type="EMBL" id="KNC75493.1"/>
    </source>
</evidence>
<feature type="compositionally biased region" description="Polar residues" evidence="1">
    <location>
        <begin position="48"/>
        <end position="57"/>
    </location>
</feature>
<accession>A0A0L0FHH6</accession>
<keyword evidence="3" id="KW-1185">Reference proteome</keyword>
<name>A0A0L0FHH6_9EUKA</name>
<gene>
    <name evidence="2" type="ORF">SARC_11982</name>
</gene>
<dbReference type="GeneID" id="25912486"/>
<feature type="region of interest" description="Disordered" evidence="1">
    <location>
        <begin position="43"/>
        <end position="73"/>
    </location>
</feature>
<dbReference type="Proteomes" id="UP000054560">
    <property type="component" value="Unassembled WGS sequence"/>
</dbReference>
<protein>
    <submittedName>
        <fullName evidence="2">Uncharacterized protein</fullName>
    </submittedName>
</protein>
<dbReference type="EMBL" id="KQ243588">
    <property type="protein sequence ID" value="KNC75493.1"/>
    <property type="molecule type" value="Genomic_DNA"/>
</dbReference>
<evidence type="ECO:0000313" key="3">
    <source>
        <dbReference type="Proteomes" id="UP000054560"/>
    </source>
</evidence>
<dbReference type="RefSeq" id="XP_014149395.1">
    <property type="nucleotide sequence ID" value="XM_014293920.1"/>
</dbReference>
<proteinExistence type="predicted"/>
<organism evidence="2 3">
    <name type="scientific">Sphaeroforma arctica JP610</name>
    <dbReference type="NCBI Taxonomy" id="667725"/>
    <lineage>
        <taxon>Eukaryota</taxon>
        <taxon>Ichthyosporea</taxon>
        <taxon>Ichthyophonida</taxon>
        <taxon>Sphaeroforma</taxon>
    </lineage>
</organism>
<reference evidence="2 3" key="1">
    <citation type="submission" date="2011-02" db="EMBL/GenBank/DDBJ databases">
        <title>The Genome Sequence of Sphaeroforma arctica JP610.</title>
        <authorList>
            <consortium name="The Broad Institute Genome Sequencing Platform"/>
            <person name="Russ C."/>
            <person name="Cuomo C."/>
            <person name="Young S.K."/>
            <person name="Zeng Q."/>
            <person name="Gargeya S."/>
            <person name="Alvarado L."/>
            <person name="Berlin A."/>
            <person name="Chapman S.B."/>
            <person name="Chen Z."/>
            <person name="Freedman E."/>
            <person name="Gellesch M."/>
            <person name="Goldberg J."/>
            <person name="Griggs A."/>
            <person name="Gujja S."/>
            <person name="Heilman E."/>
            <person name="Heiman D."/>
            <person name="Howarth C."/>
            <person name="Mehta T."/>
            <person name="Neiman D."/>
            <person name="Pearson M."/>
            <person name="Roberts A."/>
            <person name="Saif S."/>
            <person name="Shea T."/>
            <person name="Shenoy N."/>
            <person name="Sisk P."/>
            <person name="Stolte C."/>
            <person name="Sykes S."/>
            <person name="White J."/>
            <person name="Yandava C."/>
            <person name="Burger G."/>
            <person name="Gray M.W."/>
            <person name="Holland P.W.H."/>
            <person name="King N."/>
            <person name="Lang F.B.F."/>
            <person name="Roger A.J."/>
            <person name="Ruiz-Trillo I."/>
            <person name="Haas B."/>
            <person name="Nusbaum C."/>
            <person name="Birren B."/>
        </authorList>
    </citation>
    <scope>NUCLEOTIDE SEQUENCE [LARGE SCALE GENOMIC DNA]</scope>
    <source>
        <strain evidence="2 3">JP610</strain>
    </source>
</reference>
<evidence type="ECO:0000256" key="1">
    <source>
        <dbReference type="SAM" id="MobiDB-lite"/>
    </source>
</evidence>
<sequence>MVILGGAYALAKGHPFYVVRNIPLGCDLLIGYGQMKRFRDGGSDIEDATSTNVSDVSDSPDKLSDVSSDDSIM</sequence>